<gene>
    <name evidence="1" type="ORF">SAMN02745671_00139</name>
</gene>
<dbReference type="PANTHER" id="PTHR37953">
    <property type="entry name" value="UPF0127 PROTEIN MJ1496"/>
    <property type="match status" value="1"/>
</dbReference>
<proteinExistence type="predicted"/>
<evidence type="ECO:0000313" key="1">
    <source>
        <dbReference type="EMBL" id="SHI29951.1"/>
    </source>
</evidence>
<accession>A0A1M6A099</accession>
<dbReference type="Pfam" id="PF02643">
    <property type="entry name" value="DUF192"/>
    <property type="match status" value="1"/>
</dbReference>
<dbReference type="Proteomes" id="UP000191240">
    <property type="component" value="Unassembled WGS sequence"/>
</dbReference>
<dbReference type="RefSeq" id="WP_052212600.1">
    <property type="nucleotide sequence ID" value="NZ_FQYW01000003.1"/>
</dbReference>
<evidence type="ECO:0000313" key="2">
    <source>
        <dbReference type="Proteomes" id="UP000191240"/>
    </source>
</evidence>
<dbReference type="OrthoDB" id="9813379at2"/>
<dbReference type="Gene3D" id="2.60.120.1140">
    <property type="entry name" value="Protein of unknown function DUF192"/>
    <property type="match status" value="1"/>
</dbReference>
<dbReference type="InterPro" id="IPR003795">
    <property type="entry name" value="DUF192"/>
</dbReference>
<dbReference type="EMBL" id="FQYW01000003">
    <property type="protein sequence ID" value="SHI29951.1"/>
    <property type="molecule type" value="Genomic_DNA"/>
</dbReference>
<dbReference type="AlphaFoldDB" id="A0A1M6A099"/>
<reference evidence="1 2" key="1">
    <citation type="submission" date="2016-11" db="EMBL/GenBank/DDBJ databases">
        <authorList>
            <person name="Jaros S."/>
            <person name="Januszkiewicz K."/>
            <person name="Wedrychowicz H."/>
        </authorList>
    </citation>
    <scope>NUCLEOTIDE SEQUENCE [LARGE SCALE GENOMIC DNA]</scope>
    <source>
        <strain evidence="1 2">DSM 3074</strain>
    </source>
</reference>
<protein>
    <recommendedName>
        <fullName evidence="3">DUF192 domain-containing protein</fullName>
    </recommendedName>
</protein>
<dbReference type="InterPro" id="IPR038695">
    <property type="entry name" value="Saro_0823-like_sf"/>
</dbReference>
<evidence type="ECO:0008006" key="3">
    <source>
        <dbReference type="Google" id="ProtNLM"/>
    </source>
</evidence>
<name>A0A1M6A099_9FIRM</name>
<dbReference type="PANTHER" id="PTHR37953:SF1">
    <property type="entry name" value="UPF0127 PROTEIN MJ1496"/>
    <property type="match status" value="1"/>
</dbReference>
<sequence length="117" mass="13141">MMILTINCHPEEKFRLTVADNFLKRFLGLMGRFRLEPNTGLLLAPCNSIHMMFMRFPIDVIFYDEEYNVVKVATNLKPWTGICVAPGAKGAIELPAGTLSRLTPEALTNIKIEPESS</sequence>
<organism evidence="1 2">
    <name type="scientific">Anaerovibrio lipolyticus DSM 3074</name>
    <dbReference type="NCBI Taxonomy" id="1120997"/>
    <lineage>
        <taxon>Bacteria</taxon>
        <taxon>Bacillati</taxon>
        <taxon>Bacillota</taxon>
        <taxon>Negativicutes</taxon>
        <taxon>Selenomonadales</taxon>
        <taxon>Selenomonadaceae</taxon>
        <taxon>Anaerovibrio</taxon>
    </lineage>
</organism>